<keyword evidence="4 7" id="KW-0012">Acyltransferase</keyword>
<dbReference type="InterPro" id="IPR014043">
    <property type="entry name" value="Acyl_transferase_dom"/>
</dbReference>
<dbReference type="RefSeq" id="WP_219672328.1">
    <property type="nucleotide sequence ID" value="NZ_WTFF01000609.1"/>
</dbReference>
<evidence type="ECO:0000313" key="8">
    <source>
        <dbReference type="Proteomes" id="UP000812013"/>
    </source>
</evidence>
<keyword evidence="2" id="KW-0808">Transferase</keyword>
<dbReference type="Pfam" id="PF21089">
    <property type="entry name" value="PKS_DH_N"/>
    <property type="match status" value="1"/>
</dbReference>
<protein>
    <submittedName>
        <fullName evidence="7">Acyltransferase domain-containing protein</fullName>
    </submittedName>
</protein>
<keyword evidence="3" id="KW-0511">Multifunctional enzyme</keyword>
<comment type="caution">
    <text evidence="7">The sequence shown here is derived from an EMBL/GenBank/DDBJ whole genome shotgun (WGS) entry which is preliminary data.</text>
</comment>
<dbReference type="Gene3D" id="3.10.129.110">
    <property type="entry name" value="Polyketide synthase dehydratase"/>
    <property type="match status" value="1"/>
</dbReference>
<dbReference type="SUPFAM" id="SSF52151">
    <property type="entry name" value="FabD/lysophospholipase-like"/>
    <property type="match status" value="1"/>
</dbReference>
<dbReference type="PANTHER" id="PTHR43775:SF51">
    <property type="entry name" value="INACTIVE PHENOLPHTHIOCEROL SYNTHESIS POLYKETIDE SYNTHASE TYPE I PKS1-RELATED"/>
    <property type="match status" value="1"/>
</dbReference>
<dbReference type="Proteomes" id="UP000812013">
    <property type="component" value="Unassembled WGS sequence"/>
</dbReference>
<accession>A0ABS6ZH32</accession>
<dbReference type="InterPro" id="IPR049900">
    <property type="entry name" value="PKS_mFAS_DH"/>
</dbReference>
<dbReference type="Gene3D" id="3.40.366.10">
    <property type="entry name" value="Malonyl-Coenzyme A Acyl Carrier Protein, domain 2"/>
    <property type="match status" value="1"/>
</dbReference>
<dbReference type="GO" id="GO:0016746">
    <property type="term" value="F:acyltransferase activity"/>
    <property type="evidence" value="ECO:0007669"/>
    <property type="project" value="UniProtKB-KW"/>
</dbReference>
<dbReference type="InterPro" id="IPR016036">
    <property type="entry name" value="Malonyl_transacylase_ACP-bd"/>
</dbReference>
<dbReference type="SMART" id="SM00826">
    <property type="entry name" value="PKS_DH"/>
    <property type="match status" value="1"/>
</dbReference>
<dbReference type="InterPro" id="IPR020807">
    <property type="entry name" value="PKS_DH"/>
</dbReference>
<evidence type="ECO:0000256" key="3">
    <source>
        <dbReference type="ARBA" id="ARBA00023268"/>
    </source>
</evidence>
<reference evidence="7 8" key="1">
    <citation type="submission" date="2019-12" db="EMBL/GenBank/DDBJ databases">
        <title>Genome sequence of Streptomyces bambusae.</title>
        <authorList>
            <person name="Bansal K."/>
            <person name="Choksket S."/>
            <person name="Korpole S."/>
            <person name="Patil P.B."/>
        </authorList>
    </citation>
    <scope>NUCLEOTIDE SEQUENCE [LARGE SCALE GENOMIC DNA]</scope>
    <source>
        <strain evidence="7 8">SK60</strain>
    </source>
</reference>
<dbReference type="InterPro" id="IPR001227">
    <property type="entry name" value="Ac_transferase_dom_sf"/>
</dbReference>
<organism evidence="7 8">
    <name type="scientific">Streptomyces bambusae</name>
    <dbReference type="NCBI Taxonomy" id="1550616"/>
    <lineage>
        <taxon>Bacteria</taxon>
        <taxon>Bacillati</taxon>
        <taxon>Actinomycetota</taxon>
        <taxon>Actinomycetes</taxon>
        <taxon>Kitasatosporales</taxon>
        <taxon>Streptomycetaceae</taxon>
        <taxon>Streptomyces</taxon>
    </lineage>
</organism>
<dbReference type="InterPro" id="IPR016035">
    <property type="entry name" value="Acyl_Trfase/lysoPLipase"/>
</dbReference>
<keyword evidence="8" id="KW-1185">Reference proteome</keyword>
<dbReference type="SMART" id="SM00827">
    <property type="entry name" value="PKS_AT"/>
    <property type="match status" value="1"/>
</dbReference>
<evidence type="ECO:0000259" key="6">
    <source>
        <dbReference type="PROSITE" id="PS52019"/>
    </source>
</evidence>
<comment type="pathway">
    <text evidence="1">Antibiotic biosynthesis.</text>
</comment>
<feature type="non-terminal residue" evidence="7">
    <location>
        <position position="1"/>
    </location>
</feature>
<dbReference type="Gene3D" id="3.30.70.3290">
    <property type="match status" value="1"/>
</dbReference>
<dbReference type="InterPro" id="IPR042104">
    <property type="entry name" value="PKS_dehydratase_sf"/>
</dbReference>
<feature type="domain" description="PKS/mFAS DH" evidence="6">
    <location>
        <begin position="456"/>
        <end position="561"/>
    </location>
</feature>
<dbReference type="PANTHER" id="PTHR43775">
    <property type="entry name" value="FATTY ACID SYNTHASE"/>
    <property type="match status" value="1"/>
</dbReference>
<proteinExistence type="predicted"/>
<dbReference type="PROSITE" id="PS52019">
    <property type="entry name" value="PKS_MFAS_DH"/>
    <property type="match status" value="1"/>
</dbReference>
<dbReference type="SUPFAM" id="SSF55048">
    <property type="entry name" value="Probable ACP-binding domain of malonyl-CoA ACP transacylase"/>
    <property type="match status" value="1"/>
</dbReference>
<dbReference type="InterPro" id="IPR049552">
    <property type="entry name" value="PKS_DH_N"/>
</dbReference>
<name>A0ABS6ZH32_9ACTN</name>
<evidence type="ECO:0000256" key="5">
    <source>
        <dbReference type="PROSITE-ProRule" id="PRU01363"/>
    </source>
</evidence>
<dbReference type="InterPro" id="IPR050091">
    <property type="entry name" value="PKS_NRPS_Biosynth_Enz"/>
</dbReference>
<evidence type="ECO:0000256" key="2">
    <source>
        <dbReference type="ARBA" id="ARBA00022679"/>
    </source>
</evidence>
<comment type="caution">
    <text evidence="5">Lacks conserved residue(s) required for the propagation of feature annotation.</text>
</comment>
<dbReference type="Pfam" id="PF00698">
    <property type="entry name" value="Acyl_transf_1"/>
    <property type="match status" value="1"/>
</dbReference>
<sequence length="561" mass="57781">PAPDGAAADPRDVALALLRGRASFEHRAVVLGSDREALLRGLAALADGADAADAAADAHAGTVPGVPGADGVSVVTGTAPASDARPVFVFPGQGSQWAGMAVELLDSSPVFAARVAACEAALAPYVDWSLTDVLRGADGVPPLDRVDVLQPALFAVMLSLAELWRACGVEPAAVVGHSQGEVAAAVVAGALSLADGAKIVALRSQALLELSGTSAMASVALPEEQVAHRLPAWQGRLSVAAVNGPASVVVAGERPAVLELVGQLTAEGVWARQVPGVDTPGHSARIEEVRDRMLDLLADVTPAESAVPYYSTVTGGLLETTGLDADYWYRNMRRTVRLDQAVRALAADGYAHFVEISPHPVLQVALGETLDRAGTEAFVGETLRRGDGGSARFLTALAAAHVHGVDADWAPALAGHRDAGDPVALPTYAFQRRRYWPRDPARAGDAAALGLGSSGHPLLGAAVALPGTEGVLYTGRLSRSEHPWLADHALRDTALLPGTAFLELALHAGHDTGCPRVEELVLEAPLVLPEDGGVQLQLTLGAPDEAGCRPPGVHTPALLPP</sequence>
<gene>
    <name evidence="7" type="ORF">GPJ59_35985</name>
</gene>
<evidence type="ECO:0000256" key="1">
    <source>
        <dbReference type="ARBA" id="ARBA00004792"/>
    </source>
</evidence>
<dbReference type="EMBL" id="WTFF01000609">
    <property type="protein sequence ID" value="MBW5487075.1"/>
    <property type="molecule type" value="Genomic_DNA"/>
</dbReference>
<evidence type="ECO:0000256" key="4">
    <source>
        <dbReference type="ARBA" id="ARBA00023315"/>
    </source>
</evidence>
<evidence type="ECO:0000313" key="7">
    <source>
        <dbReference type="EMBL" id="MBW5487075.1"/>
    </source>
</evidence>